<proteinExistence type="predicted"/>
<keyword evidence="4" id="KW-1185">Reference proteome</keyword>
<dbReference type="Gene3D" id="3.30.70.330">
    <property type="match status" value="1"/>
</dbReference>
<sequence length="324" mass="36646">MSRKETWDWKIANKKKGGWNVDKVSAPFFLTNFPPDLDNKQLWSIFEKYGRVLDVYIARKLSKFGKRHHVFVSLAKFGRENTHVHGESQVHVHTIGGGNNNSHKVTYANAVKGVILKANKAKLSLTLEGKDLVNDLALKPSVFCQVRSVRLIQKLLVLLKVEGLWLMGLKYWRGLFGLKFYDGAVNKVAGIWGEVCFLDDDNQAPLAIKRVCNKTTKPSLIHDKLSLVVQRILYNVVVREFSNWEPDILCNEEALDCDLPSLSGDSEKGVNGFDDIVAEEEGEVTPKGKVKYIDMENDNSFGIEQDYVSNRGQVLWTGKADFFK</sequence>
<organism evidence="3 4">
    <name type="scientific">Lactuca virosa</name>
    <dbReference type="NCBI Taxonomy" id="75947"/>
    <lineage>
        <taxon>Eukaryota</taxon>
        <taxon>Viridiplantae</taxon>
        <taxon>Streptophyta</taxon>
        <taxon>Embryophyta</taxon>
        <taxon>Tracheophyta</taxon>
        <taxon>Spermatophyta</taxon>
        <taxon>Magnoliopsida</taxon>
        <taxon>eudicotyledons</taxon>
        <taxon>Gunneridae</taxon>
        <taxon>Pentapetalae</taxon>
        <taxon>asterids</taxon>
        <taxon>campanulids</taxon>
        <taxon>Asterales</taxon>
        <taxon>Asteraceae</taxon>
        <taxon>Cichorioideae</taxon>
        <taxon>Cichorieae</taxon>
        <taxon>Lactucinae</taxon>
        <taxon>Lactuca</taxon>
    </lineage>
</organism>
<dbReference type="CDD" id="cd00590">
    <property type="entry name" value="RRM_SF"/>
    <property type="match status" value="1"/>
</dbReference>
<dbReference type="InterPro" id="IPR012677">
    <property type="entry name" value="Nucleotide-bd_a/b_plait_sf"/>
</dbReference>
<evidence type="ECO:0000313" key="4">
    <source>
        <dbReference type="Proteomes" id="UP001157418"/>
    </source>
</evidence>
<feature type="domain" description="RRM" evidence="2">
    <location>
        <begin position="26"/>
        <end position="110"/>
    </location>
</feature>
<dbReference type="PROSITE" id="PS50102">
    <property type="entry name" value="RRM"/>
    <property type="match status" value="1"/>
</dbReference>
<gene>
    <name evidence="3" type="ORF">LVIROSA_LOCUS15034</name>
</gene>
<evidence type="ECO:0000313" key="3">
    <source>
        <dbReference type="EMBL" id="CAH1428081.1"/>
    </source>
</evidence>
<dbReference type="InterPro" id="IPR035979">
    <property type="entry name" value="RBD_domain_sf"/>
</dbReference>
<dbReference type="SUPFAM" id="SSF54928">
    <property type="entry name" value="RNA-binding domain, RBD"/>
    <property type="match status" value="1"/>
</dbReference>
<dbReference type="AlphaFoldDB" id="A0AAU9MRG6"/>
<evidence type="ECO:0000256" key="1">
    <source>
        <dbReference type="PROSITE-ProRule" id="PRU00176"/>
    </source>
</evidence>
<keyword evidence="1" id="KW-0694">RNA-binding</keyword>
<dbReference type="EMBL" id="CAKMRJ010002223">
    <property type="protein sequence ID" value="CAH1428081.1"/>
    <property type="molecule type" value="Genomic_DNA"/>
</dbReference>
<dbReference type="Proteomes" id="UP001157418">
    <property type="component" value="Unassembled WGS sequence"/>
</dbReference>
<protein>
    <recommendedName>
        <fullName evidence="2">RRM domain-containing protein</fullName>
    </recommendedName>
</protein>
<dbReference type="InterPro" id="IPR000504">
    <property type="entry name" value="RRM_dom"/>
</dbReference>
<dbReference type="GO" id="GO:0003723">
    <property type="term" value="F:RNA binding"/>
    <property type="evidence" value="ECO:0007669"/>
    <property type="project" value="UniProtKB-UniRule"/>
</dbReference>
<dbReference type="Pfam" id="PF00076">
    <property type="entry name" value="RRM_1"/>
    <property type="match status" value="1"/>
</dbReference>
<reference evidence="3 4" key="1">
    <citation type="submission" date="2022-01" db="EMBL/GenBank/DDBJ databases">
        <authorList>
            <person name="Xiong W."/>
            <person name="Schranz E."/>
        </authorList>
    </citation>
    <scope>NUCLEOTIDE SEQUENCE [LARGE SCALE GENOMIC DNA]</scope>
</reference>
<name>A0AAU9MRG6_9ASTR</name>
<accession>A0AAU9MRG6</accession>
<evidence type="ECO:0000259" key="2">
    <source>
        <dbReference type="PROSITE" id="PS50102"/>
    </source>
</evidence>
<comment type="caution">
    <text evidence="3">The sequence shown here is derived from an EMBL/GenBank/DDBJ whole genome shotgun (WGS) entry which is preliminary data.</text>
</comment>